<dbReference type="RefSeq" id="WP_311613472.1">
    <property type="nucleotide sequence ID" value="NZ_JAVRFI010000016.1"/>
</dbReference>
<name>A0ABU2ST18_9ACTN</name>
<evidence type="ECO:0000313" key="2">
    <source>
        <dbReference type="EMBL" id="MDT0451990.1"/>
    </source>
</evidence>
<dbReference type="EMBL" id="JAVRFI010000016">
    <property type="protein sequence ID" value="MDT0451990.1"/>
    <property type="molecule type" value="Genomic_DNA"/>
</dbReference>
<dbReference type="PROSITE" id="PS51257">
    <property type="entry name" value="PROKAR_LIPOPROTEIN"/>
    <property type="match status" value="1"/>
</dbReference>
<keyword evidence="3" id="KW-1185">Reference proteome</keyword>
<organism evidence="2 3">
    <name type="scientific">Streptomyces hesseae</name>
    <dbReference type="NCBI Taxonomy" id="3075519"/>
    <lineage>
        <taxon>Bacteria</taxon>
        <taxon>Bacillati</taxon>
        <taxon>Actinomycetota</taxon>
        <taxon>Actinomycetes</taxon>
        <taxon>Kitasatosporales</taxon>
        <taxon>Streptomycetaceae</taxon>
        <taxon>Streptomyces</taxon>
    </lineage>
</organism>
<dbReference type="Proteomes" id="UP001180531">
    <property type="component" value="Unassembled WGS sequence"/>
</dbReference>
<evidence type="ECO:0000313" key="3">
    <source>
        <dbReference type="Proteomes" id="UP001180531"/>
    </source>
</evidence>
<protein>
    <recommendedName>
        <fullName evidence="4">Lipoprotein</fullName>
    </recommendedName>
</protein>
<reference evidence="2" key="1">
    <citation type="submission" date="2024-05" db="EMBL/GenBank/DDBJ databases">
        <title>30 novel species of actinomycetes from the DSMZ collection.</title>
        <authorList>
            <person name="Nouioui I."/>
        </authorList>
    </citation>
    <scope>NUCLEOTIDE SEQUENCE</scope>
    <source>
        <strain evidence="2">DSM 40473</strain>
    </source>
</reference>
<comment type="caution">
    <text evidence="2">The sequence shown here is derived from an EMBL/GenBank/DDBJ whole genome shotgun (WGS) entry which is preliminary data.</text>
</comment>
<evidence type="ECO:0008006" key="4">
    <source>
        <dbReference type="Google" id="ProtNLM"/>
    </source>
</evidence>
<accession>A0ABU2ST18</accession>
<proteinExistence type="predicted"/>
<sequence>MRRKTLVCLVAVGTLATAGCGGGDREGRVATGAAGPGTTGAAGHAVPPKGGVELIPLPAPSPRPSPTAGASPSRSPRRPAPALIMSEPRREPADERWCERVTLAFANTGGTAIASGTVTLTVHILGKTGIDRATIPSIQALPSPIAPGGRAEDTWKVCVDARRVLPGMRIETREVRATWT</sequence>
<evidence type="ECO:0000256" key="1">
    <source>
        <dbReference type="SAM" id="MobiDB-lite"/>
    </source>
</evidence>
<gene>
    <name evidence="2" type="ORF">RM609_23325</name>
</gene>
<feature type="region of interest" description="Disordered" evidence="1">
    <location>
        <begin position="31"/>
        <end position="91"/>
    </location>
</feature>